<dbReference type="EMBL" id="ACJY01000060">
    <property type="protein sequence ID" value="EFE86898.1"/>
    <property type="molecule type" value="Genomic_DNA"/>
</dbReference>
<evidence type="ECO:0000313" key="5">
    <source>
        <dbReference type="EMBL" id="EFE86898.1"/>
    </source>
</evidence>
<dbReference type="GO" id="GO:0016646">
    <property type="term" value="F:oxidoreductase activity, acting on the CH-NH group of donors, NAD or NADP as acceptor"/>
    <property type="evidence" value="ECO:0007669"/>
    <property type="project" value="UniProtKB-ARBA"/>
</dbReference>
<dbReference type="HOGENOM" id="CLU_059021_5_1_0"/>
<reference evidence="5 6" key="1">
    <citation type="submission" date="2010-02" db="EMBL/GenBank/DDBJ databases">
        <authorList>
            <person name="Weinstock G."/>
            <person name="Sodergren E."/>
            <person name="Clifton S."/>
            <person name="Fulton L."/>
            <person name="Fulton B."/>
            <person name="Courtney L."/>
            <person name="Fronick C."/>
            <person name="Harrison M."/>
            <person name="Strong C."/>
            <person name="Farmer C."/>
            <person name="Delahaunty K."/>
            <person name="Markovic C."/>
            <person name="Hall O."/>
            <person name="Minx P."/>
            <person name="Tomlinson C."/>
            <person name="Mitreva M."/>
            <person name="Nelson J."/>
            <person name="Hou S."/>
            <person name="Wollam A."/>
            <person name="Pepin K.H."/>
            <person name="Johnson M."/>
            <person name="Bhonagiri V."/>
            <person name="Zhang X."/>
            <person name="Suruliraj S."/>
            <person name="Warren W."/>
            <person name="Chinwalla A."/>
            <person name="Mardis E.R."/>
            <person name="Wilson R.K."/>
        </authorList>
    </citation>
    <scope>NUCLEOTIDE SEQUENCE [LARGE SCALE GENOMIC DNA]</scope>
    <source>
        <strain evidence="5 6">ATCC 33693</strain>
    </source>
</reference>
<comment type="caution">
    <text evidence="5">The sequence shown here is derived from an EMBL/GenBank/DDBJ whole genome shotgun (WGS) entry which is preliminary data.</text>
</comment>
<comment type="cofactor">
    <cofactor evidence="1">
        <name>FMN</name>
        <dbReference type="ChEBI" id="CHEBI:58210"/>
    </cofactor>
</comment>
<organism evidence="5 6">
    <name type="scientific">Fusobacterium periodonticum ATCC 33693</name>
    <dbReference type="NCBI Taxonomy" id="546275"/>
    <lineage>
        <taxon>Bacteria</taxon>
        <taxon>Fusobacteriati</taxon>
        <taxon>Fusobacteriota</taxon>
        <taxon>Fusobacteriia</taxon>
        <taxon>Fusobacteriales</taxon>
        <taxon>Fusobacteriaceae</taxon>
        <taxon>Fusobacterium</taxon>
    </lineage>
</organism>
<evidence type="ECO:0000313" key="6">
    <source>
        <dbReference type="Proteomes" id="UP000003748"/>
    </source>
</evidence>
<gene>
    <name evidence="5" type="ORF">FUSPEROL_01174</name>
</gene>
<dbReference type="Proteomes" id="UP000003748">
    <property type="component" value="Unassembled WGS sequence"/>
</dbReference>
<dbReference type="eggNOG" id="COG1853">
    <property type="taxonomic scope" value="Bacteria"/>
</dbReference>
<proteinExistence type="inferred from homology"/>
<protein>
    <submittedName>
        <fullName evidence="5">Flavin reductase-like protein</fullName>
    </submittedName>
</protein>
<dbReference type="SMART" id="SM00903">
    <property type="entry name" value="Flavin_Reduct"/>
    <property type="match status" value="1"/>
</dbReference>
<keyword evidence="2" id="KW-0285">Flavoprotein</keyword>
<dbReference type="STRING" id="546275.FUSPEROL_01174"/>
<feature type="domain" description="Flavin reductase like" evidence="4">
    <location>
        <begin position="27"/>
        <end position="181"/>
    </location>
</feature>
<name>D4CUT3_9FUSO</name>
<evidence type="ECO:0000256" key="1">
    <source>
        <dbReference type="ARBA" id="ARBA00001917"/>
    </source>
</evidence>
<dbReference type="AlphaFoldDB" id="D4CUT3"/>
<dbReference type="InterPro" id="IPR002563">
    <property type="entry name" value="Flavin_Rdtase-like_dom"/>
</dbReference>
<evidence type="ECO:0000259" key="4">
    <source>
        <dbReference type="SMART" id="SM00903"/>
    </source>
</evidence>
<evidence type="ECO:0000256" key="3">
    <source>
        <dbReference type="ARBA" id="ARBA00038054"/>
    </source>
</evidence>
<evidence type="ECO:0000256" key="2">
    <source>
        <dbReference type="ARBA" id="ARBA00022630"/>
    </source>
</evidence>
<dbReference type="PANTHER" id="PTHR43567">
    <property type="entry name" value="FLAVOREDOXIN-RELATED-RELATED"/>
    <property type="match status" value="1"/>
</dbReference>
<sequence length="217" mass="24851">MLIFIKKIKKRRNFDLIMKKRNLKGSVVLNPVPAVLVTCKNSEGKDNVFTVAWVGTICSRPPMLSISIRPERLSYDYIKETMEFTINLPSKKQTKVVDFCGVRSGRQIDKIKECAFTLHDGLKVKSSYIEECPINIECKVKDIIKLGSHDMFIAEVLTSHINEDLFDEKDKIHFEKADLISYSHGEYFALSKDAIGKFGYSVAKKKKKINKKIKSKK</sequence>
<dbReference type="GO" id="GO:0010181">
    <property type="term" value="F:FMN binding"/>
    <property type="evidence" value="ECO:0007669"/>
    <property type="project" value="InterPro"/>
</dbReference>
<dbReference type="InterPro" id="IPR012349">
    <property type="entry name" value="Split_barrel_FMN-bd"/>
</dbReference>
<accession>D4CUT3</accession>
<dbReference type="InterPro" id="IPR052174">
    <property type="entry name" value="Flavoredoxin"/>
</dbReference>
<dbReference type="Pfam" id="PF01613">
    <property type="entry name" value="Flavin_Reduct"/>
    <property type="match status" value="1"/>
</dbReference>
<comment type="similarity">
    <text evidence="3">Belongs to the flavoredoxin family.</text>
</comment>
<dbReference type="SUPFAM" id="SSF50475">
    <property type="entry name" value="FMN-binding split barrel"/>
    <property type="match status" value="1"/>
</dbReference>
<dbReference type="Gene3D" id="2.30.110.10">
    <property type="entry name" value="Electron Transport, Fmn-binding Protein, Chain A"/>
    <property type="match status" value="1"/>
</dbReference>
<dbReference type="PANTHER" id="PTHR43567:SF1">
    <property type="entry name" value="FLAVOREDOXIN"/>
    <property type="match status" value="1"/>
</dbReference>